<evidence type="ECO:0000313" key="1">
    <source>
        <dbReference type="EMBL" id="KAH7925899.1"/>
    </source>
</evidence>
<reference evidence="1" key="1">
    <citation type="journal article" date="2021" name="New Phytol.">
        <title>Evolutionary innovations through gain and loss of genes in the ectomycorrhizal Boletales.</title>
        <authorList>
            <person name="Wu G."/>
            <person name="Miyauchi S."/>
            <person name="Morin E."/>
            <person name="Kuo A."/>
            <person name="Drula E."/>
            <person name="Varga T."/>
            <person name="Kohler A."/>
            <person name="Feng B."/>
            <person name="Cao Y."/>
            <person name="Lipzen A."/>
            <person name="Daum C."/>
            <person name="Hundley H."/>
            <person name="Pangilinan J."/>
            <person name="Johnson J."/>
            <person name="Barry K."/>
            <person name="LaButti K."/>
            <person name="Ng V."/>
            <person name="Ahrendt S."/>
            <person name="Min B."/>
            <person name="Choi I.G."/>
            <person name="Park H."/>
            <person name="Plett J.M."/>
            <person name="Magnuson J."/>
            <person name="Spatafora J.W."/>
            <person name="Nagy L.G."/>
            <person name="Henrissat B."/>
            <person name="Grigoriev I.V."/>
            <person name="Yang Z.L."/>
            <person name="Xu J."/>
            <person name="Martin F.M."/>
        </authorList>
    </citation>
    <scope>NUCLEOTIDE SEQUENCE</scope>
    <source>
        <strain evidence="1">KUC20120723A-06</strain>
    </source>
</reference>
<protein>
    <submittedName>
        <fullName evidence="1">Uncharacterized protein</fullName>
    </submittedName>
</protein>
<proteinExistence type="predicted"/>
<sequence length="217" mass="23385">MLLQESPTHVHATTREDIITTRSASPENMQDFEQNSQLQSHADFTSTLQTHSHTLQASAHNDSVSRSPKPESPAAQMVRELTAPLKLSLVLENKGNVARDHLASERTYLAYVRTSLACSSAGVALVQLFTLSNTVDPDVQDQGGINLERFARPLGATVVLLGLGILVLGLMRYFMTQAALLRGYFPVARNSITGVAFVLGSVVGIVFGVLVAGTRGR</sequence>
<organism evidence="1 2">
    <name type="scientific">Leucogyrophana mollusca</name>
    <dbReference type="NCBI Taxonomy" id="85980"/>
    <lineage>
        <taxon>Eukaryota</taxon>
        <taxon>Fungi</taxon>
        <taxon>Dikarya</taxon>
        <taxon>Basidiomycota</taxon>
        <taxon>Agaricomycotina</taxon>
        <taxon>Agaricomycetes</taxon>
        <taxon>Agaricomycetidae</taxon>
        <taxon>Boletales</taxon>
        <taxon>Boletales incertae sedis</taxon>
        <taxon>Leucogyrophana</taxon>
    </lineage>
</organism>
<dbReference type="EMBL" id="MU266393">
    <property type="protein sequence ID" value="KAH7925899.1"/>
    <property type="molecule type" value="Genomic_DNA"/>
</dbReference>
<comment type="caution">
    <text evidence="1">The sequence shown here is derived from an EMBL/GenBank/DDBJ whole genome shotgun (WGS) entry which is preliminary data.</text>
</comment>
<accession>A0ACB8BJY4</accession>
<dbReference type="Proteomes" id="UP000790709">
    <property type="component" value="Unassembled WGS sequence"/>
</dbReference>
<evidence type="ECO:0000313" key="2">
    <source>
        <dbReference type="Proteomes" id="UP000790709"/>
    </source>
</evidence>
<gene>
    <name evidence="1" type="ORF">BV22DRAFT_1064149</name>
</gene>
<name>A0ACB8BJY4_9AGAM</name>
<keyword evidence="2" id="KW-1185">Reference proteome</keyword>